<dbReference type="InterPro" id="IPR013656">
    <property type="entry name" value="PAS_4"/>
</dbReference>
<dbReference type="EC" id="2.7.13.3" evidence="3"/>
<feature type="domain" description="PAS" evidence="15">
    <location>
        <begin position="255"/>
        <end position="325"/>
    </location>
</feature>
<dbReference type="EMBL" id="CAJVAS010000072">
    <property type="protein sequence ID" value="CAG7652525.1"/>
    <property type="molecule type" value="Genomic_DNA"/>
</dbReference>
<keyword evidence="5 18" id="KW-0808">Transferase</keyword>
<evidence type="ECO:0000256" key="4">
    <source>
        <dbReference type="ARBA" id="ARBA00022553"/>
    </source>
</evidence>
<dbReference type="InterPro" id="IPR003594">
    <property type="entry name" value="HATPase_dom"/>
</dbReference>
<dbReference type="CDD" id="cd00082">
    <property type="entry name" value="HisKA"/>
    <property type="match status" value="1"/>
</dbReference>
<feature type="transmembrane region" description="Helical" evidence="13">
    <location>
        <begin position="143"/>
        <end position="162"/>
    </location>
</feature>
<dbReference type="PROSITE" id="PS50113">
    <property type="entry name" value="PAC"/>
    <property type="match status" value="1"/>
</dbReference>
<dbReference type="Pfam" id="PF03707">
    <property type="entry name" value="MHYT"/>
    <property type="match status" value="3"/>
</dbReference>
<dbReference type="PANTHER" id="PTHR43047">
    <property type="entry name" value="TWO-COMPONENT HISTIDINE PROTEIN KINASE"/>
    <property type="match status" value="1"/>
</dbReference>
<feature type="transmembrane region" description="Helical" evidence="13">
    <location>
        <begin position="213"/>
        <end position="239"/>
    </location>
</feature>
<evidence type="ECO:0000256" key="3">
    <source>
        <dbReference type="ARBA" id="ARBA00012438"/>
    </source>
</evidence>
<dbReference type="CDD" id="cd00130">
    <property type="entry name" value="PAS"/>
    <property type="match status" value="1"/>
</dbReference>
<evidence type="ECO:0000256" key="6">
    <source>
        <dbReference type="ARBA" id="ARBA00022741"/>
    </source>
</evidence>
<comment type="catalytic activity">
    <reaction evidence="1">
        <text>ATP + protein L-histidine = ADP + protein N-phospho-L-histidine.</text>
        <dbReference type="EC" id="2.7.13.3"/>
    </reaction>
</comment>
<keyword evidence="4" id="KW-0597">Phosphoprotein</keyword>
<keyword evidence="9" id="KW-0902">Two-component regulatory system</keyword>
<evidence type="ECO:0000256" key="10">
    <source>
        <dbReference type="ARBA" id="ARBA00064003"/>
    </source>
</evidence>
<reference evidence="18" key="1">
    <citation type="submission" date="2021-06" db="EMBL/GenBank/DDBJ databases">
        <authorList>
            <person name="Criscuolo A."/>
        </authorList>
    </citation>
    <scope>NUCLEOTIDE SEQUENCE</scope>
    <source>
        <strain evidence="18">CIP111600</strain>
    </source>
</reference>
<keyword evidence="13" id="KW-1133">Transmembrane helix</keyword>
<accession>A0A916K9E0</accession>
<organism evidence="18 19">
    <name type="scientific">Paenibacillus solanacearum</name>
    <dbReference type="NCBI Taxonomy" id="2048548"/>
    <lineage>
        <taxon>Bacteria</taxon>
        <taxon>Bacillati</taxon>
        <taxon>Bacillota</taxon>
        <taxon>Bacilli</taxon>
        <taxon>Bacillales</taxon>
        <taxon>Paenibacillaceae</taxon>
        <taxon>Paenibacillus</taxon>
    </lineage>
</organism>
<sequence>MEHLHGNYSSPLIVLSVAVSILSSYSALTLYQRVLTLSGRQKTIWMVCGSIAMGLGVWSMHFIGMLAFHLPVKVTYDYTLVGISQLLPIAAAWAAMTVISPGGVSGKRVALGGVWMSLGIVGMHYTGMAAMRLPGTISYRWPLVAMSVLIAFFVSFAALSTLSLYRRKRWRYSPAAKSGAAVLLGFAIAGMHYTGMAAAEFRTYAKVPDSDSAMLGIGTMLLAGLLGAATMFILVLILVSQYMDRRYALRLAEYNQRRYDSIFEHNPHMVCLFDLKGRLVRTNPAAEQITGYSRDTFLSKPFTAFLTRSDACKVRSCIARALQGVPQTVECTIRHRNGRPVYLSTTIVPMIAGSEIVDYYTISKDITEQKQAERHLLQAKLEAERAARVKSEFLAVMSHEIRTPLNGVIGMSELLLETELKAEQRDYVRIIGTSGKALLSIINSLLDYSKIDSGKMQLQSEPFGLRECLDETIHLFTPQLQQRQLECSCRVDDQVPPVLIGDAGRLRQVFLNLIGNAVKFTERGGIEVAVRCLRQKGEQLTIECTVKDSGIGIPPHSIPSLFEPFHQLDSRMSRKYEGTGLGLAISKRLVEMMGGVISVESSEGEGTTVTFTVQAAYCRDGFAVNA</sequence>
<feature type="transmembrane region" description="Helical" evidence="13">
    <location>
        <begin position="111"/>
        <end position="131"/>
    </location>
</feature>
<dbReference type="InterPro" id="IPR005330">
    <property type="entry name" value="MHYT_dom"/>
</dbReference>
<dbReference type="PROSITE" id="PS50109">
    <property type="entry name" value="HIS_KIN"/>
    <property type="match status" value="1"/>
</dbReference>
<evidence type="ECO:0000256" key="13">
    <source>
        <dbReference type="PROSITE-ProRule" id="PRU00244"/>
    </source>
</evidence>
<evidence type="ECO:0000256" key="1">
    <source>
        <dbReference type="ARBA" id="ARBA00000085"/>
    </source>
</evidence>
<dbReference type="InterPro" id="IPR000014">
    <property type="entry name" value="PAS"/>
</dbReference>
<dbReference type="SMART" id="SM00091">
    <property type="entry name" value="PAS"/>
    <property type="match status" value="1"/>
</dbReference>
<evidence type="ECO:0000259" key="17">
    <source>
        <dbReference type="PROSITE" id="PS50924"/>
    </source>
</evidence>
<evidence type="ECO:0000259" key="16">
    <source>
        <dbReference type="PROSITE" id="PS50113"/>
    </source>
</evidence>
<keyword evidence="8" id="KW-0067">ATP-binding</keyword>
<evidence type="ECO:0000259" key="15">
    <source>
        <dbReference type="PROSITE" id="PS50112"/>
    </source>
</evidence>
<dbReference type="GO" id="GO:0016020">
    <property type="term" value="C:membrane"/>
    <property type="evidence" value="ECO:0007669"/>
    <property type="project" value="UniProtKB-UniRule"/>
</dbReference>
<dbReference type="Pfam" id="PF00512">
    <property type="entry name" value="HisKA"/>
    <property type="match status" value="1"/>
</dbReference>
<dbReference type="FunFam" id="3.30.565.10:FF:000010">
    <property type="entry name" value="Sensor histidine kinase RcsC"/>
    <property type="match status" value="1"/>
</dbReference>
<evidence type="ECO:0000259" key="14">
    <source>
        <dbReference type="PROSITE" id="PS50109"/>
    </source>
</evidence>
<dbReference type="Pfam" id="PF08448">
    <property type="entry name" value="PAS_4"/>
    <property type="match status" value="1"/>
</dbReference>
<feature type="transmembrane region" description="Helical" evidence="13">
    <location>
        <begin position="12"/>
        <end position="31"/>
    </location>
</feature>
<dbReference type="GO" id="GO:0000155">
    <property type="term" value="F:phosphorelay sensor kinase activity"/>
    <property type="evidence" value="ECO:0007669"/>
    <property type="project" value="InterPro"/>
</dbReference>
<evidence type="ECO:0000256" key="5">
    <source>
        <dbReference type="ARBA" id="ARBA00022679"/>
    </source>
</evidence>
<dbReference type="SMART" id="SM00388">
    <property type="entry name" value="HisKA"/>
    <property type="match status" value="1"/>
</dbReference>
<proteinExistence type="inferred from homology"/>
<dbReference type="PROSITE" id="PS50112">
    <property type="entry name" value="PAS"/>
    <property type="match status" value="1"/>
</dbReference>
<dbReference type="Pfam" id="PF02518">
    <property type="entry name" value="HATPase_c"/>
    <property type="match status" value="1"/>
</dbReference>
<dbReference type="AlphaFoldDB" id="A0A916K9E0"/>
<dbReference type="FunFam" id="1.10.287.130:FF:000002">
    <property type="entry name" value="Two-component osmosensing histidine kinase"/>
    <property type="match status" value="1"/>
</dbReference>
<protein>
    <recommendedName>
        <fullName evidence="12">Circadian input-output histidine kinase CikA</fullName>
        <ecNumber evidence="3">2.7.13.3</ecNumber>
    </recommendedName>
    <alternativeName>
        <fullName evidence="11">Sensory/regulatory protein RpfC</fullName>
    </alternativeName>
</protein>
<evidence type="ECO:0000313" key="19">
    <source>
        <dbReference type="Proteomes" id="UP000693672"/>
    </source>
</evidence>
<dbReference type="NCBIfam" id="TIGR00229">
    <property type="entry name" value="sensory_box"/>
    <property type="match status" value="1"/>
</dbReference>
<keyword evidence="6" id="KW-0547">Nucleotide-binding</keyword>
<dbReference type="PROSITE" id="PS50924">
    <property type="entry name" value="MHYT"/>
    <property type="match status" value="1"/>
</dbReference>
<evidence type="ECO:0000256" key="2">
    <source>
        <dbReference type="ARBA" id="ARBA00006402"/>
    </source>
</evidence>
<dbReference type="SMART" id="SM00387">
    <property type="entry name" value="HATPase_c"/>
    <property type="match status" value="1"/>
</dbReference>
<evidence type="ECO:0000256" key="8">
    <source>
        <dbReference type="ARBA" id="ARBA00022840"/>
    </source>
</evidence>
<keyword evidence="19" id="KW-1185">Reference proteome</keyword>
<feature type="transmembrane region" description="Helical" evidence="13">
    <location>
        <begin position="80"/>
        <end position="99"/>
    </location>
</feature>
<keyword evidence="13" id="KW-0472">Membrane</keyword>
<comment type="similarity">
    <text evidence="2">In the N-terminal section; belongs to the phytochrome family.</text>
</comment>
<comment type="subunit">
    <text evidence="10">At low DSF concentrations, interacts with RpfF.</text>
</comment>
<dbReference type="InterPro" id="IPR005467">
    <property type="entry name" value="His_kinase_dom"/>
</dbReference>
<dbReference type="CDD" id="cd16922">
    <property type="entry name" value="HATPase_EvgS-ArcB-TorS-like"/>
    <property type="match status" value="1"/>
</dbReference>
<dbReference type="PANTHER" id="PTHR43047:SF64">
    <property type="entry name" value="HISTIDINE KINASE CONTAINING CHEY-HOMOLOGOUS RECEIVER DOMAIN AND PAS DOMAIN-RELATED"/>
    <property type="match status" value="1"/>
</dbReference>
<evidence type="ECO:0000256" key="12">
    <source>
        <dbReference type="ARBA" id="ARBA00074306"/>
    </source>
</evidence>
<dbReference type="Proteomes" id="UP000693672">
    <property type="component" value="Unassembled WGS sequence"/>
</dbReference>
<feature type="transmembrane region" description="Helical" evidence="13">
    <location>
        <begin position="43"/>
        <end position="68"/>
    </location>
</feature>
<keyword evidence="7 18" id="KW-0418">Kinase</keyword>
<dbReference type="RefSeq" id="WP_218096204.1">
    <property type="nucleotide sequence ID" value="NZ_CAJVAS010000072.1"/>
</dbReference>
<feature type="domain" description="MHYT" evidence="17">
    <location>
        <begin position="8"/>
        <end position="202"/>
    </location>
</feature>
<evidence type="ECO:0000313" key="18">
    <source>
        <dbReference type="EMBL" id="CAG7652525.1"/>
    </source>
</evidence>
<dbReference type="InterPro" id="IPR000700">
    <property type="entry name" value="PAS-assoc_C"/>
</dbReference>
<evidence type="ECO:0000256" key="7">
    <source>
        <dbReference type="ARBA" id="ARBA00022777"/>
    </source>
</evidence>
<keyword evidence="13" id="KW-0812">Transmembrane</keyword>
<feature type="transmembrane region" description="Helical" evidence="13">
    <location>
        <begin position="174"/>
        <end position="193"/>
    </location>
</feature>
<name>A0A916K9E0_9BACL</name>
<evidence type="ECO:0000256" key="11">
    <source>
        <dbReference type="ARBA" id="ARBA00068150"/>
    </source>
</evidence>
<gene>
    <name evidence="18" type="primary">rcsC_31</name>
    <name evidence="18" type="ORF">PAESOLCIP111_06557</name>
</gene>
<dbReference type="GO" id="GO:0005524">
    <property type="term" value="F:ATP binding"/>
    <property type="evidence" value="ECO:0007669"/>
    <property type="project" value="UniProtKB-KW"/>
</dbReference>
<dbReference type="InterPro" id="IPR003661">
    <property type="entry name" value="HisK_dim/P_dom"/>
</dbReference>
<comment type="caution">
    <text evidence="18">The sequence shown here is derived from an EMBL/GenBank/DDBJ whole genome shotgun (WGS) entry which is preliminary data.</text>
</comment>
<evidence type="ECO:0000256" key="9">
    <source>
        <dbReference type="ARBA" id="ARBA00023012"/>
    </source>
</evidence>
<feature type="domain" description="PAC" evidence="16">
    <location>
        <begin position="327"/>
        <end position="378"/>
    </location>
</feature>
<feature type="domain" description="Histidine kinase" evidence="14">
    <location>
        <begin position="396"/>
        <end position="617"/>
    </location>
</feature>